<sequence>MQSKLVERLQTLADALEEAVDHIEMLEAVLSMLEKTHPEAVDKARAAVAAAKKDQRL</sequence>
<reference evidence="2 3" key="1">
    <citation type="journal article" date="2023" name="Int. J. Syst. Evol. Microbiol.">
        <title>Methylocystis iwaonis sp. nov., a type II methane-oxidizing bacterium from surface soil of a rice paddy field in Japan, and emended description of the genus Methylocystis (ex Whittenbury et al. 1970) Bowman et al. 1993.</title>
        <authorList>
            <person name="Kaise H."/>
            <person name="Sawadogo J.B."/>
            <person name="Alam M.S."/>
            <person name="Ueno C."/>
            <person name="Dianou D."/>
            <person name="Shinjo R."/>
            <person name="Asakawa S."/>
        </authorList>
    </citation>
    <scope>NUCLEOTIDE SEQUENCE [LARGE SCALE GENOMIC DNA]</scope>
    <source>
        <strain evidence="2 3">SS37A-Re</strain>
    </source>
</reference>
<gene>
    <name evidence="2" type="ORF">SS37A_17270</name>
</gene>
<dbReference type="Proteomes" id="UP001317629">
    <property type="component" value="Chromosome"/>
</dbReference>
<keyword evidence="1" id="KW-0175">Coiled coil</keyword>
<evidence type="ECO:0000313" key="3">
    <source>
        <dbReference type="Proteomes" id="UP001317629"/>
    </source>
</evidence>
<accession>A0ABN6VF45</accession>
<evidence type="ECO:0000256" key="1">
    <source>
        <dbReference type="SAM" id="Coils"/>
    </source>
</evidence>
<feature type="coiled-coil region" evidence="1">
    <location>
        <begin position="6"/>
        <end position="36"/>
    </location>
</feature>
<organism evidence="2 3">
    <name type="scientific">Methylocystis iwaonis</name>
    <dbReference type="NCBI Taxonomy" id="2885079"/>
    <lineage>
        <taxon>Bacteria</taxon>
        <taxon>Pseudomonadati</taxon>
        <taxon>Pseudomonadota</taxon>
        <taxon>Alphaproteobacteria</taxon>
        <taxon>Hyphomicrobiales</taxon>
        <taxon>Methylocystaceae</taxon>
        <taxon>Methylocystis</taxon>
    </lineage>
</organism>
<dbReference type="EMBL" id="AP027142">
    <property type="protein sequence ID" value="BDV34198.1"/>
    <property type="molecule type" value="Genomic_DNA"/>
</dbReference>
<evidence type="ECO:0000313" key="2">
    <source>
        <dbReference type="EMBL" id="BDV34198.1"/>
    </source>
</evidence>
<keyword evidence="3" id="KW-1185">Reference proteome</keyword>
<name>A0ABN6VF45_9HYPH</name>
<protein>
    <submittedName>
        <fullName evidence="2">Uncharacterized protein</fullName>
    </submittedName>
</protein>
<dbReference type="RefSeq" id="WP_281931835.1">
    <property type="nucleotide sequence ID" value="NZ_AP027142.1"/>
</dbReference>
<proteinExistence type="predicted"/>